<evidence type="ECO:0000313" key="5">
    <source>
        <dbReference type="Proteomes" id="UP000094463"/>
    </source>
</evidence>
<name>A0A1D7QWT3_9BACI</name>
<protein>
    <submittedName>
        <fullName evidence="4">Redox-active disulfide protein 2</fullName>
    </submittedName>
</protein>
<accession>A0A1D7QWT3</accession>
<feature type="domain" description="Thioredoxin-like fold" evidence="3">
    <location>
        <begin position="1"/>
        <end position="75"/>
    </location>
</feature>
<organism evidence="4 5">
    <name type="scientific">Salisediminibacterium beveridgei</name>
    <dbReference type="NCBI Taxonomy" id="632773"/>
    <lineage>
        <taxon>Bacteria</taxon>
        <taxon>Bacillati</taxon>
        <taxon>Bacillota</taxon>
        <taxon>Bacilli</taxon>
        <taxon>Bacillales</taxon>
        <taxon>Bacillaceae</taxon>
        <taxon>Salisediminibacterium</taxon>
    </lineage>
</organism>
<feature type="active site" description="Nucleophile" evidence="1">
    <location>
        <position position="13"/>
    </location>
</feature>
<dbReference type="SUPFAM" id="SSF52833">
    <property type="entry name" value="Thioredoxin-like"/>
    <property type="match status" value="1"/>
</dbReference>
<dbReference type="Pfam" id="PF13192">
    <property type="entry name" value="Thioredoxin_3"/>
    <property type="match status" value="1"/>
</dbReference>
<dbReference type="KEGG" id="bbev:BBEV_2115"/>
<dbReference type="OrthoDB" id="9800630at2"/>
<dbReference type="PANTHER" id="PTHR36450">
    <property type="entry name" value="THIOREDOXIN"/>
    <property type="match status" value="1"/>
</dbReference>
<proteinExistence type="predicted"/>
<keyword evidence="2" id="KW-0676">Redox-active center</keyword>
<sequence>MKIEVLGTGCSKCKRLEERTHEALEEMGVTAEVVKVEEIDQIVEYGVFKTPGFVVDGEVKASGKVLTVKEIKKLLS</sequence>
<feature type="active site" description="Nucleophile" evidence="1">
    <location>
        <position position="10"/>
    </location>
</feature>
<feature type="disulfide bond" description="Redox-active" evidence="2">
    <location>
        <begin position="10"/>
        <end position="13"/>
    </location>
</feature>
<dbReference type="Proteomes" id="UP000094463">
    <property type="component" value="Chromosome"/>
</dbReference>
<dbReference type="RefSeq" id="WP_069365449.1">
    <property type="nucleotide sequence ID" value="NZ_CP012502.1"/>
</dbReference>
<reference evidence="4 5" key="1">
    <citation type="submission" date="2015-08" db="EMBL/GenBank/DDBJ databases">
        <title>The complete genome sequence of Bacillus beveridgei MLTeJB.</title>
        <authorList>
            <person name="Hanson T.E."/>
            <person name="Mesa C."/>
            <person name="Basesman S.M."/>
            <person name="Oremland R.S."/>
        </authorList>
    </citation>
    <scope>NUCLEOTIDE SEQUENCE [LARGE SCALE GENOMIC DNA]</scope>
    <source>
        <strain evidence="4 5">MLTeJB</strain>
    </source>
</reference>
<dbReference type="PANTHER" id="PTHR36450:SF1">
    <property type="entry name" value="THIOREDOXIN"/>
    <property type="match status" value="1"/>
</dbReference>
<dbReference type="InterPro" id="IPR012336">
    <property type="entry name" value="Thioredoxin-like_fold"/>
</dbReference>
<dbReference type="EMBL" id="CP012502">
    <property type="protein sequence ID" value="AOM83473.1"/>
    <property type="molecule type" value="Genomic_DNA"/>
</dbReference>
<evidence type="ECO:0000313" key="4">
    <source>
        <dbReference type="EMBL" id="AOM83473.1"/>
    </source>
</evidence>
<keyword evidence="5" id="KW-1185">Reference proteome</keyword>
<dbReference type="NCBIfam" id="TIGR00412">
    <property type="entry name" value="redox_disulf_2"/>
    <property type="match status" value="1"/>
</dbReference>
<keyword evidence="2" id="KW-1015">Disulfide bond</keyword>
<evidence type="ECO:0000259" key="3">
    <source>
        <dbReference type="Pfam" id="PF13192"/>
    </source>
</evidence>
<dbReference type="InterPro" id="IPR036249">
    <property type="entry name" value="Thioredoxin-like_sf"/>
</dbReference>
<dbReference type="AlphaFoldDB" id="A0A1D7QWT3"/>
<dbReference type="STRING" id="632773.BBEV_2115"/>
<dbReference type="PIRSF" id="PIRSF037031">
    <property type="entry name" value="Redox_disulphide_2"/>
    <property type="match status" value="1"/>
</dbReference>
<evidence type="ECO:0000256" key="2">
    <source>
        <dbReference type="PIRSR" id="PIRSR037031-51"/>
    </source>
</evidence>
<evidence type="ECO:0000256" key="1">
    <source>
        <dbReference type="PIRSR" id="PIRSR037031-50"/>
    </source>
</evidence>
<dbReference type="Gene3D" id="3.40.30.10">
    <property type="entry name" value="Glutaredoxin"/>
    <property type="match status" value="1"/>
</dbReference>
<gene>
    <name evidence="4" type="ORF">BBEV_2115</name>
</gene>
<dbReference type="InterPro" id="IPR005243">
    <property type="entry name" value="THIRX-like_proc"/>
</dbReference>